<protein>
    <recommendedName>
        <fullName evidence="6">Cyanophycin synthetase</fullName>
        <ecNumber evidence="5">6.3.2.29</ecNumber>
        <ecNumber evidence="4">6.3.2.30</ecNumber>
    </recommendedName>
    <alternativeName>
        <fullName evidence="11">Cyanophycin synthase</fullName>
    </alternativeName>
</protein>
<name>A0A9D7SF06_9BACT</name>
<feature type="domain" description="ATP-grasp" evidence="15">
    <location>
        <begin position="231"/>
        <end position="484"/>
    </location>
</feature>
<dbReference type="InterPro" id="IPR003135">
    <property type="entry name" value="ATP-grasp_carboxylate-amine"/>
</dbReference>
<dbReference type="Pfam" id="PF02875">
    <property type="entry name" value="Mur_ligase_C"/>
    <property type="match status" value="1"/>
</dbReference>
<comment type="subunit">
    <text evidence="3">Homodimer.</text>
</comment>
<dbReference type="GO" id="GO:0071161">
    <property type="term" value="F:cyanophycin synthetase activity (L-arginine-adding)"/>
    <property type="evidence" value="ECO:0007669"/>
    <property type="project" value="UniProtKB-EC"/>
</dbReference>
<evidence type="ECO:0000256" key="3">
    <source>
        <dbReference type="ARBA" id="ARBA00011738"/>
    </source>
</evidence>
<dbReference type="InterPro" id="IPR036565">
    <property type="entry name" value="Mur-like_cat_sf"/>
</dbReference>
<organism evidence="16 17">
    <name type="scientific">Candidatus Geothrix skivensis</name>
    <dbReference type="NCBI Taxonomy" id="2954439"/>
    <lineage>
        <taxon>Bacteria</taxon>
        <taxon>Pseudomonadati</taxon>
        <taxon>Acidobacteriota</taxon>
        <taxon>Holophagae</taxon>
        <taxon>Holophagales</taxon>
        <taxon>Holophagaceae</taxon>
        <taxon>Geothrix</taxon>
    </lineage>
</organism>
<evidence type="ECO:0000256" key="9">
    <source>
        <dbReference type="ARBA" id="ARBA00022755"/>
    </source>
</evidence>
<evidence type="ECO:0000259" key="15">
    <source>
        <dbReference type="PROSITE" id="PS50975"/>
    </source>
</evidence>
<dbReference type="NCBIfam" id="TIGR02068">
    <property type="entry name" value="cya_phycin_syn"/>
    <property type="match status" value="1"/>
</dbReference>
<dbReference type="PANTHER" id="PTHR23135">
    <property type="entry name" value="MUR LIGASE FAMILY MEMBER"/>
    <property type="match status" value="1"/>
</dbReference>
<dbReference type="InterPro" id="IPR004101">
    <property type="entry name" value="Mur_ligase_C"/>
</dbReference>
<evidence type="ECO:0000256" key="10">
    <source>
        <dbReference type="ARBA" id="ARBA00022840"/>
    </source>
</evidence>
<proteinExistence type="inferred from homology"/>
<comment type="caution">
    <text evidence="16">The sequence shown here is derived from an EMBL/GenBank/DDBJ whole genome shotgun (WGS) entry which is preliminary data.</text>
</comment>
<evidence type="ECO:0000313" key="17">
    <source>
        <dbReference type="Proteomes" id="UP000886657"/>
    </source>
</evidence>
<evidence type="ECO:0000256" key="1">
    <source>
        <dbReference type="ARBA" id="ARBA00003184"/>
    </source>
</evidence>
<dbReference type="PROSITE" id="PS50975">
    <property type="entry name" value="ATP_GRASP"/>
    <property type="match status" value="1"/>
</dbReference>
<dbReference type="NCBIfam" id="NF010623">
    <property type="entry name" value="PRK14016.1"/>
    <property type="match status" value="1"/>
</dbReference>
<dbReference type="InterPro" id="IPR036615">
    <property type="entry name" value="Mur_ligase_C_dom_sf"/>
</dbReference>
<dbReference type="EMBL" id="JADKIO010000005">
    <property type="protein sequence ID" value="MBK9795312.1"/>
    <property type="molecule type" value="Genomic_DNA"/>
</dbReference>
<dbReference type="Pfam" id="PF08245">
    <property type="entry name" value="Mur_ligase_M"/>
    <property type="match status" value="1"/>
</dbReference>
<dbReference type="EC" id="6.3.2.29" evidence="5"/>
<keyword evidence="10 14" id="KW-0067">ATP-binding</keyword>
<dbReference type="Proteomes" id="UP000886657">
    <property type="component" value="Unassembled WGS sequence"/>
</dbReference>
<evidence type="ECO:0000313" key="16">
    <source>
        <dbReference type="EMBL" id="MBK9795312.1"/>
    </source>
</evidence>
<evidence type="ECO:0000256" key="14">
    <source>
        <dbReference type="PROSITE-ProRule" id="PRU00409"/>
    </source>
</evidence>
<evidence type="ECO:0000256" key="8">
    <source>
        <dbReference type="ARBA" id="ARBA00022741"/>
    </source>
</evidence>
<dbReference type="EC" id="6.3.2.30" evidence="4"/>
<dbReference type="GO" id="GO:0046872">
    <property type="term" value="F:metal ion binding"/>
    <property type="evidence" value="ECO:0007669"/>
    <property type="project" value="InterPro"/>
</dbReference>
<comment type="catalytic activity">
    <reaction evidence="13">
        <text>[L-4-(L-arginin-2-N-yl)aspartate](n) + L-aspartate + ATP = [L-4-(L-arginin-2-N-yl)aspartate](n)-L-aspartate + ADP + phosphate + H(+)</text>
        <dbReference type="Rhea" id="RHEA:13277"/>
        <dbReference type="Rhea" id="RHEA-COMP:13728"/>
        <dbReference type="Rhea" id="RHEA-COMP:13733"/>
        <dbReference type="ChEBI" id="CHEBI:15378"/>
        <dbReference type="ChEBI" id="CHEBI:29991"/>
        <dbReference type="ChEBI" id="CHEBI:30616"/>
        <dbReference type="ChEBI" id="CHEBI:43474"/>
        <dbReference type="ChEBI" id="CHEBI:137986"/>
        <dbReference type="ChEBI" id="CHEBI:137990"/>
        <dbReference type="ChEBI" id="CHEBI:456216"/>
        <dbReference type="EC" id="6.3.2.29"/>
    </reaction>
</comment>
<dbReference type="Gene3D" id="3.40.1190.10">
    <property type="entry name" value="Mur-like, catalytic domain"/>
    <property type="match status" value="1"/>
</dbReference>
<dbReference type="Pfam" id="PF18921">
    <property type="entry name" value="Cyanophycin_syn"/>
    <property type="match status" value="1"/>
</dbReference>
<sequence>MRIHDRSIYVGPSLYARFPVIRLEMDLGVLEDWPTSKLGEAFIGPLLEALPGLHEHGCSYGEPGGFVRRLREDEGTWMGHILEHVAIELQNVAGEQVTFGKTRGSGLPGHYTVIYEYAQKEEGIEAGLLAMRLLCSLLPVELRPDGSVPDSWAWQTARDEYIRYSQRRALGPSTASLVHAAEARGIPWMRLNEQSLVQLGQGKFQQRIQATITGRTPHIAVELASDKEETNKILATLGLPVPRQELVQSEDAAVTAARRLGYPIVTKPFNGNHGRGISIRLTTPEEVRAGFLVAREHSRSVIVESFVEGDDHRLLVVNGELLAATRRTPGHVVGDGTRSVTQLIEEVNKDPRRGVGHEKVLTRLVLDEQAEAMLARVGLTKDSVPEAGLIIFLRSTANLSTGGTATDVTDIIHPDNRDMAVRAIQAIGLDVGGVDFLSPDISESYKDVGGGICEVNAAPGFRMHVSPSEGTSRDVAGPVIDMLFPAGTPSRVPVAAVTGTNGKTTTARMLAHITKMAGYIPGLTTTDGVYIDGQRTVEGDMTGPVATRMVLADPQIDMAVLEVARGGLLRAGMGVPYVNVGAVLNVQADHLGLKGIDTLEQLAEVKRIVVEVARDCAVLNADDPLVLKMSAYTEAKSICYVTMNPQHALVREHIRAGGRACALEAGVNGQMITLYDKGSHIPLLWTHLVPATLEGRALHNVQNAMFAVAMAFSMGIKLEAIRQGLRTFGSTFYQAPGRMNIFEEHPFKVIFDYGHNAHAVGAMCELAQRLDVLGRRIIVLAGPGDRRDEDLRAIAETAVGKFDHYICRRDDSLRGRDGDEVPGILARALKAKGVPESQISIIPDEQEAIEAALHMGRPGDLLLIFADALTRSWKQVTKFRPEGASPVRPKMVEAPAMESLPQLEDEYSPILEGLVRDERGVRMAREEED</sequence>
<dbReference type="SUPFAM" id="SSF56059">
    <property type="entry name" value="Glutathione synthetase ATP-binding domain-like"/>
    <property type="match status" value="1"/>
</dbReference>
<evidence type="ECO:0000256" key="11">
    <source>
        <dbReference type="ARBA" id="ARBA00031353"/>
    </source>
</evidence>
<keyword evidence="9" id="KW-0658">Purine biosynthesis</keyword>
<dbReference type="PANTHER" id="PTHR23135:SF18">
    <property type="entry name" value="CYANOPHYCIN SYNTHETASE"/>
    <property type="match status" value="1"/>
</dbReference>
<evidence type="ECO:0000256" key="12">
    <source>
        <dbReference type="ARBA" id="ARBA00048094"/>
    </source>
</evidence>
<evidence type="ECO:0000256" key="7">
    <source>
        <dbReference type="ARBA" id="ARBA00022598"/>
    </source>
</evidence>
<dbReference type="SUPFAM" id="SSF53244">
    <property type="entry name" value="MurD-like peptide ligases, peptide-binding domain"/>
    <property type="match status" value="1"/>
</dbReference>
<dbReference type="GO" id="GO:0006164">
    <property type="term" value="P:purine nucleotide biosynthetic process"/>
    <property type="evidence" value="ECO:0007669"/>
    <property type="project" value="UniProtKB-KW"/>
</dbReference>
<dbReference type="Gene3D" id="3.30.1490.20">
    <property type="entry name" value="ATP-grasp fold, A domain"/>
    <property type="match status" value="1"/>
</dbReference>
<dbReference type="Gene3D" id="3.90.190.20">
    <property type="entry name" value="Mur ligase, C-terminal domain"/>
    <property type="match status" value="1"/>
</dbReference>
<dbReference type="InterPro" id="IPR013221">
    <property type="entry name" value="Mur_ligase_cen"/>
</dbReference>
<dbReference type="InterPro" id="IPR044019">
    <property type="entry name" value="Cyanophycin_syn_N"/>
</dbReference>
<dbReference type="AlphaFoldDB" id="A0A9D7SF06"/>
<evidence type="ECO:0000256" key="6">
    <source>
        <dbReference type="ARBA" id="ARBA00022036"/>
    </source>
</evidence>
<comment type="similarity">
    <text evidence="2">In the C-terminal section; belongs to the MurCDEF family.</text>
</comment>
<dbReference type="Pfam" id="PF02222">
    <property type="entry name" value="ATP-grasp"/>
    <property type="match status" value="1"/>
</dbReference>
<reference evidence="16" key="1">
    <citation type="submission" date="2020-10" db="EMBL/GenBank/DDBJ databases">
        <title>Connecting structure to function with the recovery of over 1000 high-quality activated sludge metagenome-assembled genomes encoding full-length rRNA genes using long-read sequencing.</title>
        <authorList>
            <person name="Singleton C.M."/>
            <person name="Petriglieri F."/>
            <person name="Kristensen J.M."/>
            <person name="Kirkegaard R.H."/>
            <person name="Michaelsen T.Y."/>
            <person name="Andersen M.H."/>
            <person name="Karst S.M."/>
            <person name="Dueholm M.S."/>
            <person name="Nielsen P.H."/>
            <person name="Albertsen M."/>
        </authorList>
    </citation>
    <scope>NUCLEOTIDE SEQUENCE</scope>
    <source>
        <strain evidence="16">Skiv_18-Q3-R9-52_MAXAC.067</strain>
    </source>
</reference>
<comment type="catalytic activity">
    <reaction evidence="12">
        <text>[L-4-(L-arginin-2-N-yl)aspartate](n)-L-aspartate + L-arginine + ATP = [L-4-(L-arginin-2-N-yl)aspartate](n+1) + ADP + phosphate + H(+)</text>
        <dbReference type="Rhea" id="RHEA:23888"/>
        <dbReference type="Rhea" id="RHEA-COMP:13732"/>
        <dbReference type="Rhea" id="RHEA-COMP:13733"/>
        <dbReference type="ChEBI" id="CHEBI:15378"/>
        <dbReference type="ChEBI" id="CHEBI:30616"/>
        <dbReference type="ChEBI" id="CHEBI:32682"/>
        <dbReference type="ChEBI" id="CHEBI:43474"/>
        <dbReference type="ChEBI" id="CHEBI:137986"/>
        <dbReference type="ChEBI" id="CHEBI:137990"/>
        <dbReference type="ChEBI" id="CHEBI:456216"/>
        <dbReference type="EC" id="6.3.2.30"/>
    </reaction>
</comment>
<dbReference type="GO" id="GO:0071160">
    <property type="term" value="F:cyanophycin synthetase activity (L-aspartate-adding)"/>
    <property type="evidence" value="ECO:0007669"/>
    <property type="project" value="UniProtKB-EC"/>
</dbReference>
<dbReference type="InterPro" id="IPR011810">
    <property type="entry name" value="Cya_phycin_syn"/>
</dbReference>
<keyword evidence="8 14" id="KW-0547">Nucleotide-binding</keyword>
<comment type="function">
    <text evidence="1">Catalyzes the ATP-dependent polymerization of arginine and aspartate to multi-L-arginyl-poly-L-aspartic acid (cyanophycin; a water-insoluble reserve polymer).</text>
</comment>
<evidence type="ECO:0000256" key="13">
    <source>
        <dbReference type="ARBA" id="ARBA00048425"/>
    </source>
</evidence>
<dbReference type="InterPro" id="IPR013815">
    <property type="entry name" value="ATP_grasp_subdomain_1"/>
</dbReference>
<evidence type="ECO:0000256" key="2">
    <source>
        <dbReference type="ARBA" id="ARBA00009060"/>
    </source>
</evidence>
<dbReference type="GO" id="GO:0005524">
    <property type="term" value="F:ATP binding"/>
    <property type="evidence" value="ECO:0007669"/>
    <property type="project" value="UniProtKB-UniRule"/>
</dbReference>
<accession>A0A9D7SF06</accession>
<dbReference type="SUPFAM" id="SSF53623">
    <property type="entry name" value="MurD-like peptide ligases, catalytic domain"/>
    <property type="match status" value="1"/>
</dbReference>
<dbReference type="Gene3D" id="3.30.470.20">
    <property type="entry name" value="ATP-grasp fold, B domain"/>
    <property type="match status" value="1"/>
</dbReference>
<gene>
    <name evidence="16" type="primary">cphA</name>
    <name evidence="16" type="ORF">IPP58_02225</name>
</gene>
<dbReference type="InterPro" id="IPR011761">
    <property type="entry name" value="ATP-grasp"/>
</dbReference>
<evidence type="ECO:0000256" key="4">
    <source>
        <dbReference type="ARBA" id="ARBA00012968"/>
    </source>
</evidence>
<evidence type="ECO:0000256" key="5">
    <source>
        <dbReference type="ARBA" id="ARBA00013005"/>
    </source>
</evidence>
<keyword evidence="7 16" id="KW-0436">Ligase</keyword>